<evidence type="ECO:0000313" key="1">
    <source>
        <dbReference type="EMBL" id="MFC5887808.1"/>
    </source>
</evidence>
<comment type="caution">
    <text evidence="1">The sequence shown here is derived from an EMBL/GenBank/DDBJ whole genome shotgun (WGS) entry which is preliminary data.</text>
</comment>
<organism evidence="1 2">
    <name type="scientific">Kitasatospora aburaviensis</name>
    <dbReference type="NCBI Taxonomy" id="67265"/>
    <lineage>
        <taxon>Bacteria</taxon>
        <taxon>Bacillati</taxon>
        <taxon>Actinomycetota</taxon>
        <taxon>Actinomycetes</taxon>
        <taxon>Kitasatosporales</taxon>
        <taxon>Streptomycetaceae</taxon>
        <taxon>Kitasatospora</taxon>
    </lineage>
</organism>
<sequence>MSEDVVVADKRGPSAWAQAATALLMVGGTAAALLGLGEIGEQAADADTPATCQAATDTDTPEYPALCAALNRPDFPALAGMPTEHVSHAQSGGGTITFVDGTKKRNATAEVQIGTLQVRISDLHDLPVQDYLVLGGGPTTRTTFLGHPAMTYSDHTAAIYLNLGGGKATTGTGGIARHLVVGKDATADGGSYELTIWHQDSAIPDDAALFRIAEKVLPTLQGWTAGR</sequence>
<accession>A0ABW1F0J5</accession>
<dbReference type="Proteomes" id="UP001596067">
    <property type="component" value="Unassembled WGS sequence"/>
</dbReference>
<protein>
    <submittedName>
        <fullName evidence="1">DUF6215 domain-containing protein</fullName>
    </submittedName>
</protein>
<gene>
    <name evidence="1" type="ORF">ACFP0N_22850</name>
</gene>
<dbReference type="Pfam" id="PF19721">
    <property type="entry name" value="DUF6215"/>
    <property type="match status" value="1"/>
</dbReference>
<keyword evidence="2" id="KW-1185">Reference proteome</keyword>
<dbReference type="RefSeq" id="WP_313767101.1">
    <property type="nucleotide sequence ID" value="NZ_BAAAVH010000020.1"/>
</dbReference>
<evidence type="ECO:0000313" key="2">
    <source>
        <dbReference type="Proteomes" id="UP001596067"/>
    </source>
</evidence>
<dbReference type="InterPro" id="IPR046187">
    <property type="entry name" value="DUF6215"/>
</dbReference>
<name>A0ABW1F0J5_9ACTN</name>
<dbReference type="EMBL" id="JBHSOD010000031">
    <property type="protein sequence ID" value="MFC5887808.1"/>
    <property type="molecule type" value="Genomic_DNA"/>
</dbReference>
<proteinExistence type="predicted"/>
<reference evidence="2" key="1">
    <citation type="journal article" date="2019" name="Int. J. Syst. Evol. Microbiol.">
        <title>The Global Catalogue of Microorganisms (GCM) 10K type strain sequencing project: providing services to taxonomists for standard genome sequencing and annotation.</title>
        <authorList>
            <consortium name="The Broad Institute Genomics Platform"/>
            <consortium name="The Broad Institute Genome Sequencing Center for Infectious Disease"/>
            <person name="Wu L."/>
            <person name="Ma J."/>
        </authorList>
    </citation>
    <scope>NUCLEOTIDE SEQUENCE [LARGE SCALE GENOMIC DNA]</scope>
    <source>
        <strain evidence="2">CGMCC 4.1469</strain>
    </source>
</reference>